<protein>
    <submittedName>
        <fullName evidence="4">Carboxylesterase family protein</fullName>
    </submittedName>
</protein>
<dbReference type="PANTHER" id="PTHR11559">
    <property type="entry name" value="CARBOXYLESTERASE"/>
    <property type="match status" value="1"/>
</dbReference>
<proteinExistence type="predicted"/>
<dbReference type="EMBL" id="CP163439">
    <property type="protein sequence ID" value="XDQ33129.1"/>
    <property type="molecule type" value="Genomic_DNA"/>
</dbReference>
<dbReference type="RefSeq" id="WP_369167648.1">
    <property type="nucleotide sequence ID" value="NZ_CP163439.1"/>
</dbReference>
<dbReference type="Gene3D" id="3.40.50.1820">
    <property type="entry name" value="alpha/beta hydrolase"/>
    <property type="match status" value="1"/>
</dbReference>
<feature type="region of interest" description="Disordered" evidence="1">
    <location>
        <begin position="128"/>
        <end position="172"/>
    </location>
</feature>
<reference evidence="4" key="1">
    <citation type="submission" date="2024-07" db="EMBL/GenBank/DDBJ databases">
        <authorList>
            <person name="Yu S.T."/>
        </authorList>
    </citation>
    <scope>NUCLEOTIDE SEQUENCE</scope>
    <source>
        <strain evidence="4">R28</strain>
    </source>
</reference>
<evidence type="ECO:0000259" key="3">
    <source>
        <dbReference type="Pfam" id="PF00135"/>
    </source>
</evidence>
<feature type="chain" id="PRO_5044299786" evidence="2">
    <location>
        <begin position="27"/>
        <end position="172"/>
    </location>
</feature>
<sequence>MPKRRSTARAALGAALLVAVMGTSDAVQTSPATAGQHPHSQPARGQHPEARSDTARTRQGRLEGLTADGVTTYQGIPYAAPPVGPRRWQPPAAPPTWTGTRTAVEPGPACAQPEVADSAEDCLYLNVTTPADGTDRRPRGRSWSGYTAGPSARAPGISTTPPGWPGRATSRS</sequence>
<organism evidence="4">
    <name type="scientific">Streptomyces sp. R28</name>
    <dbReference type="NCBI Taxonomy" id="3238628"/>
    <lineage>
        <taxon>Bacteria</taxon>
        <taxon>Bacillati</taxon>
        <taxon>Actinomycetota</taxon>
        <taxon>Actinomycetes</taxon>
        <taxon>Kitasatosporales</taxon>
        <taxon>Streptomycetaceae</taxon>
        <taxon>Streptomyces</taxon>
    </lineage>
</organism>
<dbReference type="Pfam" id="PF00135">
    <property type="entry name" value="COesterase"/>
    <property type="match status" value="1"/>
</dbReference>
<dbReference type="InterPro" id="IPR050309">
    <property type="entry name" value="Type-B_Carboxylest/Lipase"/>
</dbReference>
<dbReference type="AlphaFoldDB" id="A0AB39PRL0"/>
<dbReference type="SUPFAM" id="SSF53474">
    <property type="entry name" value="alpha/beta-Hydrolases"/>
    <property type="match status" value="1"/>
</dbReference>
<dbReference type="InterPro" id="IPR002018">
    <property type="entry name" value="CarbesteraseB"/>
</dbReference>
<keyword evidence="2" id="KW-0732">Signal</keyword>
<name>A0AB39PRL0_9ACTN</name>
<accession>A0AB39PRL0</accession>
<feature type="region of interest" description="Disordered" evidence="1">
    <location>
        <begin position="25"/>
        <end position="109"/>
    </location>
</feature>
<gene>
    <name evidence="4" type="ORF">AB5J49_07270</name>
</gene>
<feature type="signal peptide" evidence="2">
    <location>
        <begin position="1"/>
        <end position="26"/>
    </location>
</feature>
<feature type="compositionally biased region" description="Basic and acidic residues" evidence="1">
    <location>
        <begin position="46"/>
        <end position="56"/>
    </location>
</feature>
<dbReference type="InterPro" id="IPR029058">
    <property type="entry name" value="AB_hydrolase_fold"/>
</dbReference>
<evidence type="ECO:0000256" key="2">
    <source>
        <dbReference type="SAM" id="SignalP"/>
    </source>
</evidence>
<evidence type="ECO:0000256" key="1">
    <source>
        <dbReference type="SAM" id="MobiDB-lite"/>
    </source>
</evidence>
<feature type="domain" description="Carboxylesterase type B" evidence="3">
    <location>
        <begin position="54"/>
        <end position="134"/>
    </location>
</feature>
<evidence type="ECO:0000313" key="4">
    <source>
        <dbReference type="EMBL" id="XDQ33129.1"/>
    </source>
</evidence>